<keyword evidence="8 11" id="KW-1133">Transmembrane helix</keyword>
<name>A0ABR4NYK0_9SACH</name>
<comment type="similarity">
    <text evidence="2">Belongs to the EMC1 family.</text>
</comment>
<dbReference type="EMBL" id="JBEVYD010000003">
    <property type="protein sequence ID" value="KAL3234250.1"/>
    <property type="molecule type" value="Genomic_DNA"/>
</dbReference>
<reference evidence="14 15" key="1">
    <citation type="submission" date="2024-05" db="EMBL/GenBank/DDBJ databases">
        <title>Long read based assembly of the Candida bracarensis genome reveals expanded adhesin content.</title>
        <authorList>
            <person name="Marcet-Houben M."/>
            <person name="Ksiezopolska E."/>
            <person name="Gabaldon T."/>
        </authorList>
    </citation>
    <scope>NUCLEOTIDE SEQUENCE [LARGE SCALE GENOMIC DNA]</scope>
    <source>
        <strain evidence="14 15">CBM6</strain>
    </source>
</reference>
<gene>
    <name evidence="14" type="ORF">RNJ44_03012</name>
</gene>
<evidence type="ECO:0000259" key="13">
    <source>
        <dbReference type="Pfam" id="PF07774"/>
    </source>
</evidence>
<accession>A0ABR4NYK0</accession>
<keyword evidence="5 11" id="KW-0812">Transmembrane</keyword>
<comment type="caution">
    <text evidence="14">The sequence shown here is derived from an EMBL/GenBank/DDBJ whole genome shotgun (WGS) entry which is preliminary data.</text>
</comment>
<evidence type="ECO:0000256" key="8">
    <source>
        <dbReference type="ARBA" id="ARBA00022989"/>
    </source>
</evidence>
<evidence type="ECO:0000256" key="4">
    <source>
        <dbReference type="ARBA" id="ARBA00020824"/>
    </source>
</evidence>
<keyword evidence="7" id="KW-0256">Endoplasmic reticulum</keyword>
<organism evidence="14 15">
    <name type="scientific">Nakaseomyces bracarensis</name>
    <dbReference type="NCBI Taxonomy" id="273131"/>
    <lineage>
        <taxon>Eukaryota</taxon>
        <taxon>Fungi</taxon>
        <taxon>Dikarya</taxon>
        <taxon>Ascomycota</taxon>
        <taxon>Saccharomycotina</taxon>
        <taxon>Saccharomycetes</taxon>
        <taxon>Saccharomycetales</taxon>
        <taxon>Saccharomycetaceae</taxon>
        <taxon>Nakaseomyces</taxon>
    </lineage>
</organism>
<feature type="signal peptide" evidence="12">
    <location>
        <begin position="1"/>
        <end position="20"/>
    </location>
</feature>
<feature type="chain" id="PRO_5046579480" description="ER membrane protein complex subunit 1" evidence="12">
    <location>
        <begin position="21"/>
        <end position="746"/>
    </location>
</feature>
<evidence type="ECO:0000256" key="2">
    <source>
        <dbReference type="ARBA" id="ARBA00007904"/>
    </source>
</evidence>
<evidence type="ECO:0000256" key="12">
    <source>
        <dbReference type="SAM" id="SignalP"/>
    </source>
</evidence>
<evidence type="ECO:0000256" key="3">
    <source>
        <dbReference type="ARBA" id="ARBA00011276"/>
    </source>
</evidence>
<evidence type="ECO:0000256" key="7">
    <source>
        <dbReference type="ARBA" id="ARBA00022824"/>
    </source>
</evidence>
<evidence type="ECO:0000256" key="9">
    <source>
        <dbReference type="ARBA" id="ARBA00023136"/>
    </source>
</evidence>
<evidence type="ECO:0000256" key="10">
    <source>
        <dbReference type="ARBA" id="ARBA00023180"/>
    </source>
</evidence>
<dbReference type="SUPFAM" id="SSF50998">
    <property type="entry name" value="Quinoprotein alcohol dehydrogenase-like"/>
    <property type="match status" value="1"/>
</dbReference>
<keyword evidence="10" id="KW-0325">Glycoprotein</keyword>
<dbReference type="InterPro" id="IPR026895">
    <property type="entry name" value="EMC1"/>
</dbReference>
<dbReference type="PANTHER" id="PTHR21573">
    <property type="entry name" value="ER MEMBRANE PROTEIN COMPLEX SUBUNIT 1"/>
    <property type="match status" value="1"/>
</dbReference>
<evidence type="ECO:0000256" key="5">
    <source>
        <dbReference type="ARBA" id="ARBA00022692"/>
    </source>
</evidence>
<proteinExistence type="inferred from homology"/>
<keyword evidence="9 11" id="KW-0472">Membrane</keyword>
<evidence type="ECO:0000256" key="6">
    <source>
        <dbReference type="ARBA" id="ARBA00022729"/>
    </source>
</evidence>
<sequence>MKSLRTVLVVLLALVAPLHAIYADEAYITDFQLQNIGKDYSCVLNSADNVNLLLLSEWDGNSLLSFVDKEDGIIIYREQLPHLFKDAMVKGNILYLLREDGSIDTYDAENGFKLDINVKGVEFTSSCKPNLESVRSNKNQLSVIDASSKLAIFNIDMPGSAYDIKFLNTDGASNFEALVHFENNTNVFYKYENDTIQLQWSRDESLSEVIDQIILDVPDQSMEPARHEIETEQEIPEIWKAYVFRITTNVNRLVSYLERFNYNPGKILTNLLGMDDDAEEQTTIEAQNMRFGYSKYLIVVTKDGILASLDMLKKGSVNWSLTTGLYNVVKMEWLEETRELIVFSSLGNYKIYSVNIALQAKETSSGSIKKNVESIERLTLESCSYAFYVKRINGDNSVEFLKGENSMICKEDIFITDHSETSVYGQKLGKNGKLTNTWSYNVSPDEKIVAFASRESKRTVTLGNVLGSRDVLYKYLYPNLAAFAVFDEQSKELFINLIDTVTGQILHTQYHQDKIDNHFPVNIIFGEYWFVYSYFSTVPIPEQKLAVVELYESLTPNKRYSNETGADVPLEGVHKPEVATNSFFFPDIISNLAFTETKFDITTKAIILILENGQVTYVPKFVLSARRVVEEDMSDDDKKEFMASPYVPGIPLNDYYVLSHYRDLFLGPSPKILSAPTNLESTSILCVTGLDIFCARVMPSGQFDVMSPGFEKGKLLATILFLLITCLALGPYGATKKLKMLWTVRD</sequence>
<dbReference type="Proteomes" id="UP001623330">
    <property type="component" value="Unassembled WGS sequence"/>
</dbReference>
<dbReference type="Pfam" id="PF07774">
    <property type="entry name" value="EMC1_C"/>
    <property type="match status" value="1"/>
</dbReference>
<comment type="subunit">
    <text evidence="3">Component of the ER membrane protein complex (EMC).</text>
</comment>
<keyword evidence="6 12" id="KW-0732">Signal</keyword>
<dbReference type="InterPro" id="IPR011678">
    <property type="entry name" value="EMC1_C"/>
</dbReference>
<evidence type="ECO:0000256" key="1">
    <source>
        <dbReference type="ARBA" id="ARBA00004115"/>
    </source>
</evidence>
<feature type="transmembrane region" description="Helical" evidence="11">
    <location>
        <begin position="715"/>
        <end position="735"/>
    </location>
</feature>
<evidence type="ECO:0000256" key="11">
    <source>
        <dbReference type="SAM" id="Phobius"/>
    </source>
</evidence>
<comment type="subcellular location">
    <subcellularLocation>
        <location evidence="1">Endoplasmic reticulum membrane</location>
        <topology evidence="1">Single-pass type I membrane protein</topology>
    </subcellularLocation>
</comment>
<keyword evidence="15" id="KW-1185">Reference proteome</keyword>
<feature type="domain" description="ER membrane protein complex subunit 1 C-terminal" evidence="13">
    <location>
        <begin position="527"/>
        <end position="742"/>
    </location>
</feature>
<protein>
    <recommendedName>
        <fullName evidence="4">ER membrane protein complex subunit 1</fullName>
    </recommendedName>
</protein>
<dbReference type="PANTHER" id="PTHR21573:SF0">
    <property type="entry name" value="ER MEMBRANE PROTEIN COMPLEX SUBUNIT 1"/>
    <property type="match status" value="1"/>
</dbReference>
<evidence type="ECO:0000313" key="14">
    <source>
        <dbReference type="EMBL" id="KAL3234250.1"/>
    </source>
</evidence>
<dbReference type="InterPro" id="IPR011047">
    <property type="entry name" value="Quinoprotein_ADH-like_sf"/>
</dbReference>
<evidence type="ECO:0000313" key="15">
    <source>
        <dbReference type="Proteomes" id="UP001623330"/>
    </source>
</evidence>